<protein>
    <submittedName>
        <fullName evidence="1">Uncharacterized protein</fullName>
    </submittedName>
</protein>
<gene>
    <name evidence="1" type="ORF">QE369_001180</name>
</gene>
<dbReference type="EMBL" id="JAVIZC010000001">
    <property type="protein sequence ID" value="MDR6101002.1"/>
    <property type="molecule type" value="Genomic_DNA"/>
</dbReference>
<organism evidence="1 2">
    <name type="scientific">Agrobacterium larrymoorei</name>
    <dbReference type="NCBI Taxonomy" id="160699"/>
    <lineage>
        <taxon>Bacteria</taxon>
        <taxon>Pseudomonadati</taxon>
        <taxon>Pseudomonadota</taxon>
        <taxon>Alphaproteobacteria</taxon>
        <taxon>Hyphomicrobiales</taxon>
        <taxon>Rhizobiaceae</taxon>
        <taxon>Rhizobium/Agrobacterium group</taxon>
        <taxon>Agrobacterium</taxon>
    </lineage>
</organism>
<dbReference type="Proteomes" id="UP001255601">
    <property type="component" value="Unassembled WGS sequence"/>
</dbReference>
<evidence type="ECO:0000313" key="1">
    <source>
        <dbReference type="EMBL" id="MDR6101002.1"/>
    </source>
</evidence>
<dbReference type="AlphaFoldDB" id="A0AAJ2B9S1"/>
<proteinExistence type="predicted"/>
<dbReference type="RefSeq" id="WP_309769949.1">
    <property type="nucleotide sequence ID" value="NZ_JAVIZC010000001.1"/>
</dbReference>
<comment type="caution">
    <text evidence="1">The sequence shown here is derived from an EMBL/GenBank/DDBJ whole genome shotgun (WGS) entry which is preliminary data.</text>
</comment>
<name>A0AAJ2B9S1_9HYPH</name>
<reference evidence="1" key="1">
    <citation type="submission" date="2023-08" db="EMBL/GenBank/DDBJ databases">
        <title>Functional and genomic diversity of the sorghum phyllosphere microbiome.</title>
        <authorList>
            <person name="Shade A."/>
        </authorList>
    </citation>
    <scope>NUCLEOTIDE SEQUENCE</scope>
    <source>
        <strain evidence="1">SORGH_AS_0974</strain>
    </source>
</reference>
<sequence length="104" mass="12047">MSEAFLRKIATVVDLVVVRTSTLSALHRTVRANDPEITKFWKRPDASEWRDLRTHPQYGPVAQWLWDVEGRSCELKYELVAEFGGDWSLLGLLLCDELSRRRMG</sequence>
<evidence type="ECO:0000313" key="2">
    <source>
        <dbReference type="Proteomes" id="UP001255601"/>
    </source>
</evidence>
<accession>A0AAJ2B9S1</accession>